<dbReference type="Gene3D" id="3.40.190.290">
    <property type="match status" value="1"/>
</dbReference>
<dbReference type="Pfam" id="PF03466">
    <property type="entry name" value="LysR_substrate"/>
    <property type="match status" value="1"/>
</dbReference>
<dbReference type="Pfam" id="PF00126">
    <property type="entry name" value="HTH_1"/>
    <property type="match status" value="1"/>
</dbReference>
<dbReference type="AlphaFoldDB" id="A0A081C9I2"/>
<dbReference type="SUPFAM" id="SSF53850">
    <property type="entry name" value="Periplasmic binding protein-like II"/>
    <property type="match status" value="1"/>
</dbReference>
<dbReference type="EMBL" id="DF820477">
    <property type="protein sequence ID" value="GAK61237.1"/>
    <property type="molecule type" value="Genomic_DNA"/>
</dbReference>
<evidence type="ECO:0000259" key="5">
    <source>
        <dbReference type="PROSITE" id="PS50931"/>
    </source>
</evidence>
<evidence type="ECO:0000256" key="2">
    <source>
        <dbReference type="ARBA" id="ARBA00023015"/>
    </source>
</evidence>
<keyword evidence="7" id="KW-1185">Reference proteome</keyword>
<evidence type="ECO:0000256" key="3">
    <source>
        <dbReference type="ARBA" id="ARBA00023125"/>
    </source>
</evidence>
<feature type="domain" description="HTH lysR-type" evidence="5">
    <location>
        <begin position="1"/>
        <end position="58"/>
    </location>
</feature>
<evidence type="ECO:0000256" key="1">
    <source>
        <dbReference type="ARBA" id="ARBA00009437"/>
    </source>
</evidence>
<keyword evidence="4" id="KW-0804">Transcription</keyword>
<dbReference type="InterPro" id="IPR005119">
    <property type="entry name" value="LysR_subst-bd"/>
</dbReference>
<dbReference type="InterPro" id="IPR036390">
    <property type="entry name" value="WH_DNA-bd_sf"/>
</dbReference>
<dbReference type="PRINTS" id="PR00039">
    <property type="entry name" value="HTHLYSR"/>
</dbReference>
<evidence type="ECO:0000313" key="7">
    <source>
        <dbReference type="Proteomes" id="UP000030661"/>
    </source>
</evidence>
<keyword evidence="2" id="KW-0805">Transcription regulation</keyword>
<dbReference type="STRING" id="1499967.U27_01136"/>
<dbReference type="PROSITE" id="PS50931">
    <property type="entry name" value="HTH_LYSR"/>
    <property type="match status" value="1"/>
</dbReference>
<dbReference type="InterPro" id="IPR000847">
    <property type="entry name" value="LysR_HTH_N"/>
</dbReference>
<dbReference type="SUPFAM" id="SSF46785">
    <property type="entry name" value="Winged helix' DNA-binding domain"/>
    <property type="match status" value="1"/>
</dbReference>
<dbReference type="FunFam" id="1.10.10.10:FF:000001">
    <property type="entry name" value="LysR family transcriptional regulator"/>
    <property type="match status" value="1"/>
</dbReference>
<dbReference type="Gene3D" id="1.10.10.10">
    <property type="entry name" value="Winged helix-like DNA-binding domain superfamily/Winged helix DNA-binding domain"/>
    <property type="match status" value="1"/>
</dbReference>
<dbReference type="HOGENOM" id="CLU_039613_6_1_0"/>
<evidence type="ECO:0000313" key="6">
    <source>
        <dbReference type="EMBL" id="GAK61237.1"/>
    </source>
</evidence>
<comment type="similarity">
    <text evidence="1">Belongs to the LysR transcriptional regulatory family.</text>
</comment>
<protein>
    <submittedName>
        <fullName evidence="6">Transcriptional regulator, LysR family</fullName>
    </submittedName>
</protein>
<dbReference type="Proteomes" id="UP000030661">
    <property type="component" value="Unassembled WGS sequence"/>
</dbReference>
<proteinExistence type="inferred from homology"/>
<gene>
    <name evidence="6" type="ORF">U27_01136</name>
</gene>
<reference evidence="6" key="1">
    <citation type="journal article" date="2015" name="PeerJ">
        <title>First genomic representation of candidate bacterial phylum KSB3 points to enhanced environmental sensing as a trigger of wastewater bulking.</title>
        <authorList>
            <person name="Sekiguchi Y."/>
            <person name="Ohashi A."/>
            <person name="Parks D.H."/>
            <person name="Yamauchi T."/>
            <person name="Tyson G.W."/>
            <person name="Hugenholtz P."/>
        </authorList>
    </citation>
    <scope>NUCLEOTIDE SEQUENCE [LARGE SCALE GENOMIC DNA]</scope>
</reference>
<accession>A0A081C9I2</accession>
<sequence>MELYQLRSFVAVAKEGHLTRATRRLFISQPAVSAHIKLLEEELGVTLFTRTPQGMQLTKEGQILKAQAETSLNAINELFQQAKRMQNELAGVIKIGLNADPEFLKIGDFFSVMAEQYPQLEFHLLQRPSWAVVEEIHTELLDIGYMFGEHSTPDIKATLLRTFNLLVIGPASWKDHLERATGWHDLAAFPWVWSCENCPQYKVLREIFHALHLTPSKVAVADDEATLKSLVASGAGLAILIEDDAVSAEQQGKVTIWRQNPLHLDLSCIYLRKREYDPVIQAALNGIFIVWNAENSLKRE</sequence>
<keyword evidence="3" id="KW-0238">DNA-binding</keyword>
<evidence type="ECO:0000256" key="4">
    <source>
        <dbReference type="ARBA" id="ARBA00023163"/>
    </source>
</evidence>
<dbReference type="GO" id="GO:0000976">
    <property type="term" value="F:transcription cis-regulatory region binding"/>
    <property type="evidence" value="ECO:0007669"/>
    <property type="project" value="TreeGrafter"/>
</dbReference>
<dbReference type="PANTHER" id="PTHR30126:SF40">
    <property type="entry name" value="HTH-TYPE TRANSCRIPTIONAL REGULATOR GLTR"/>
    <property type="match status" value="1"/>
</dbReference>
<name>A0A081C9I2_VECG1</name>
<dbReference type="GO" id="GO:0003700">
    <property type="term" value="F:DNA-binding transcription factor activity"/>
    <property type="evidence" value="ECO:0007669"/>
    <property type="project" value="InterPro"/>
</dbReference>
<dbReference type="InterPro" id="IPR036388">
    <property type="entry name" value="WH-like_DNA-bd_sf"/>
</dbReference>
<dbReference type="PANTHER" id="PTHR30126">
    <property type="entry name" value="HTH-TYPE TRANSCRIPTIONAL REGULATOR"/>
    <property type="match status" value="1"/>
</dbReference>
<dbReference type="CDD" id="cd05466">
    <property type="entry name" value="PBP2_LTTR_substrate"/>
    <property type="match status" value="1"/>
</dbReference>
<dbReference type="eggNOG" id="COG0583">
    <property type="taxonomic scope" value="Bacteria"/>
</dbReference>
<organism evidence="6">
    <name type="scientific">Vecturithrix granuli</name>
    <dbReference type="NCBI Taxonomy" id="1499967"/>
    <lineage>
        <taxon>Bacteria</taxon>
        <taxon>Candidatus Moduliflexota</taxon>
        <taxon>Candidatus Vecturitrichia</taxon>
        <taxon>Candidatus Vecturitrichales</taxon>
        <taxon>Candidatus Vecturitrichaceae</taxon>
        <taxon>Candidatus Vecturithrix</taxon>
    </lineage>
</organism>